<feature type="transmembrane region" description="Helical" evidence="7">
    <location>
        <begin position="168"/>
        <end position="188"/>
    </location>
</feature>
<dbReference type="PRINTS" id="PR00119">
    <property type="entry name" value="CATATPASE"/>
</dbReference>
<dbReference type="Gene3D" id="3.40.50.1000">
    <property type="entry name" value="HAD superfamily/HAD-like"/>
    <property type="match status" value="1"/>
</dbReference>
<comment type="subcellular location">
    <subcellularLocation>
        <location evidence="1">Membrane</location>
    </subcellularLocation>
</comment>
<dbReference type="InterPro" id="IPR023214">
    <property type="entry name" value="HAD_sf"/>
</dbReference>
<dbReference type="InterPro" id="IPR036163">
    <property type="entry name" value="HMA_dom_sf"/>
</dbReference>
<dbReference type="PANTHER" id="PTHR43520">
    <property type="entry name" value="ATP7, ISOFORM B"/>
    <property type="match status" value="1"/>
</dbReference>
<keyword evidence="6 7" id="KW-0472">Membrane</keyword>
<dbReference type="GO" id="GO:0016887">
    <property type="term" value="F:ATP hydrolysis activity"/>
    <property type="evidence" value="ECO:0007669"/>
    <property type="project" value="InterPro"/>
</dbReference>
<dbReference type="GO" id="GO:0016020">
    <property type="term" value="C:membrane"/>
    <property type="evidence" value="ECO:0007669"/>
    <property type="project" value="UniProtKB-SubCell"/>
</dbReference>
<dbReference type="Gene3D" id="3.40.1110.10">
    <property type="entry name" value="Calcium-transporting ATPase, cytoplasmic domain N"/>
    <property type="match status" value="1"/>
</dbReference>
<evidence type="ECO:0000256" key="5">
    <source>
        <dbReference type="ARBA" id="ARBA00022989"/>
    </source>
</evidence>
<feature type="transmembrane region" description="Helical" evidence="7">
    <location>
        <begin position="139"/>
        <end position="162"/>
    </location>
</feature>
<dbReference type="Pfam" id="PF00403">
    <property type="entry name" value="HMA"/>
    <property type="match status" value="1"/>
</dbReference>
<feature type="transmembrane region" description="Helical" evidence="7">
    <location>
        <begin position="489"/>
        <end position="511"/>
    </location>
</feature>
<dbReference type="CDD" id="cd00371">
    <property type="entry name" value="HMA"/>
    <property type="match status" value="1"/>
</dbReference>
<dbReference type="Pfam" id="PF00702">
    <property type="entry name" value="Hydrolase"/>
    <property type="match status" value="1"/>
</dbReference>
<dbReference type="InterPro" id="IPR017969">
    <property type="entry name" value="Heavy-metal-associated_CS"/>
</dbReference>
<dbReference type="NCBIfam" id="TIGR01494">
    <property type="entry name" value="ATPase_P-type"/>
    <property type="match status" value="1"/>
</dbReference>
<dbReference type="EMBL" id="BLLF01000882">
    <property type="protein sequence ID" value="GFH15673.1"/>
    <property type="molecule type" value="Genomic_DNA"/>
</dbReference>
<evidence type="ECO:0000256" key="1">
    <source>
        <dbReference type="ARBA" id="ARBA00004370"/>
    </source>
</evidence>
<sequence length="587" mass="59866">MPGSSSSPGPNTLGDVVANDAANELVEDVVLLDVEGMRCGGCVGHVKKVLEALEGVLEASVNLATETALVRVQVPAGPAGQASLALVGQQLAQALSAAGFPSRARDLRSSPSASSSGPGSTASILAGKRAAKLQRLHQISWDLALAWGLSAVCGIGHLAQAWGAAAPAWLLALNSVPVHAALSAAALLGPGRDIITSGFTALAAQRPDMNSLVGLGATASFGVSCVAALLPHLGWRTFFEEPAMLLGFVLLGRALEERAKLQASADMVALQAALLAVGWLQARTAPIQRLADSVAGRFAYGVMALSAATFLFWATAGTKHFPQEVWAGQAQGRRASTSHTRVYVSVDGRLAGCIDVQDAVRGDAPSTVAALQAQGVRCLMLSGDKAGAAQEVAAAVGIQPQDVHADTRPSGKAALVEQLRARGHRVAMVGDGINDTAALAAADVGVAMGGGVDAAGEVAQVVLLGDQLHQVADALHLSRATLAKIQQNLAWAFGYNLVSIPLAAGALLPSMGVADALHLSRATLAKIQQNLAWAFGYNLVSIPLAAGALLPSMGVCLTPSLSGALMGLSSLLVVSNSLLLQWELRPG</sequence>
<dbReference type="SUPFAM" id="SSF55008">
    <property type="entry name" value="HMA, heavy metal-associated domain"/>
    <property type="match status" value="1"/>
</dbReference>
<evidence type="ECO:0000256" key="4">
    <source>
        <dbReference type="ARBA" id="ARBA00022967"/>
    </source>
</evidence>
<evidence type="ECO:0000256" key="6">
    <source>
        <dbReference type="ARBA" id="ARBA00023136"/>
    </source>
</evidence>
<feature type="transmembrane region" description="Helical" evidence="7">
    <location>
        <begin position="562"/>
        <end position="582"/>
    </location>
</feature>
<dbReference type="AlphaFoldDB" id="A0A699YZE9"/>
<feature type="non-terminal residue" evidence="9">
    <location>
        <position position="587"/>
    </location>
</feature>
<keyword evidence="5 7" id="KW-1133">Transmembrane helix</keyword>
<dbReference type="Gene3D" id="3.30.70.100">
    <property type="match status" value="1"/>
</dbReference>
<reference evidence="9 10" key="1">
    <citation type="submission" date="2020-02" db="EMBL/GenBank/DDBJ databases">
        <title>Draft genome sequence of Haematococcus lacustris strain NIES-144.</title>
        <authorList>
            <person name="Morimoto D."/>
            <person name="Nakagawa S."/>
            <person name="Yoshida T."/>
            <person name="Sawayama S."/>
        </authorList>
    </citation>
    <scope>NUCLEOTIDE SEQUENCE [LARGE SCALE GENOMIC DNA]</scope>
    <source>
        <strain evidence="9 10">NIES-144</strain>
    </source>
</reference>
<dbReference type="GO" id="GO:0055070">
    <property type="term" value="P:copper ion homeostasis"/>
    <property type="evidence" value="ECO:0007669"/>
    <property type="project" value="TreeGrafter"/>
</dbReference>
<feature type="transmembrane region" description="Helical" evidence="7">
    <location>
        <begin position="209"/>
        <end position="229"/>
    </location>
</feature>
<dbReference type="InterPro" id="IPR036412">
    <property type="entry name" value="HAD-like_sf"/>
</dbReference>
<gene>
    <name evidence="9" type="ORF">HaLaN_11942</name>
</gene>
<name>A0A699YZE9_HAELA</name>
<keyword evidence="4" id="KW-1278">Translocase</keyword>
<dbReference type="PROSITE" id="PS01047">
    <property type="entry name" value="HMA_1"/>
    <property type="match status" value="1"/>
</dbReference>
<keyword evidence="3" id="KW-0479">Metal-binding</keyword>
<dbReference type="InterPro" id="IPR006121">
    <property type="entry name" value="HMA_dom"/>
</dbReference>
<evidence type="ECO:0000313" key="9">
    <source>
        <dbReference type="EMBL" id="GFH15673.1"/>
    </source>
</evidence>
<keyword evidence="2 7" id="KW-0812">Transmembrane</keyword>
<dbReference type="PROSITE" id="PS01229">
    <property type="entry name" value="COF_2"/>
    <property type="match status" value="1"/>
</dbReference>
<evidence type="ECO:0000313" key="10">
    <source>
        <dbReference type="Proteomes" id="UP000485058"/>
    </source>
</evidence>
<comment type="caution">
    <text evidence="9">The sequence shown here is derived from an EMBL/GenBank/DDBJ whole genome shotgun (WGS) entry which is preliminary data.</text>
</comment>
<accession>A0A699YZE9</accession>
<keyword evidence="10" id="KW-1185">Reference proteome</keyword>
<dbReference type="GO" id="GO:0005507">
    <property type="term" value="F:copper ion binding"/>
    <property type="evidence" value="ECO:0007669"/>
    <property type="project" value="TreeGrafter"/>
</dbReference>
<feature type="transmembrane region" description="Helical" evidence="7">
    <location>
        <begin position="531"/>
        <end position="550"/>
    </location>
</feature>
<evidence type="ECO:0000256" key="7">
    <source>
        <dbReference type="SAM" id="Phobius"/>
    </source>
</evidence>
<proteinExistence type="predicted"/>
<protein>
    <submittedName>
        <fullName evidence="9">HMA domain-containing protein</fullName>
    </submittedName>
</protein>
<dbReference type="PANTHER" id="PTHR43520:SF22">
    <property type="entry name" value="COPPER-TRANSPORTING ATPASE PAA1, CHLOROPLASTIC"/>
    <property type="match status" value="1"/>
</dbReference>
<feature type="non-terminal residue" evidence="9">
    <location>
        <position position="1"/>
    </location>
</feature>
<dbReference type="GO" id="GO:0005524">
    <property type="term" value="F:ATP binding"/>
    <property type="evidence" value="ECO:0007669"/>
    <property type="project" value="InterPro"/>
</dbReference>
<organism evidence="9 10">
    <name type="scientific">Haematococcus lacustris</name>
    <name type="common">Green alga</name>
    <name type="synonym">Haematococcus pluvialis</name>
    <dbReference type="NCBI Taxonomy" id="44745"/>
    <lineage>
        <taxon>Eukaryota</taxon>
        <taxon>Viridiplantae</taxon>
        <taxon>Chlorophyta</taxon>
        <taxon>core chlorophytes</taxon>
        <taxon>Chlorophyceae</taxon>
        <taxon>CS clade</taxon>
        <taxon>Chlamydomonadales</taxon>
        <taxon>Haematococcaceae</taxon>
        <taxon>Haematococcus</taxon>
    </lineage>
</organism>
<feature type="transmembrane region" description="Helical" evidence="7">
    <location>
        <begin position="294"/>
        <end position="314"/>
    </location>
</feature>
<dbReference type="InterPro" id="IPR023299">
    <property type="entry name" value="ATPase_P-typ_cyto_dom_N"/>
</dbReference>
<evidence type="ECO:0000259" key="8">
    <source>
        <dbReference type="PROSITE" id="PS50846"/>
    </source>
</evidence>
<dbReference type="InterPro" id="IPR001757">
    <property type="entry name" value="P_typ_ATPase"/>
</dbReference>
<evidence type="ECO:0000256" key="2">
    <source>
        <dbReference type="ARBA" id="ARBA00022692"/>
    </source>
</evidence>
<dbReference type="SUPFAM" id="SSF56784">
    <property type="entry name" value="HAD-like"/>
    <property type="match status" value="2"/>
</dbReference>
<evidence type="ECO:0000256" key="3">
    <source>
        <dbReference type="ARBA" id="ARBA00022723"/>
    </source>
</evidence>
<dbReference type="GO" id="GO:0043682">
    <property type="term" value="F:P-type divalent copper transporter activity"/>
    <property type="evidence" value="ECO:0007669"/>
    <property type="project" value="TreeGrafter"/>
</dbReference>
<dbReference type="PROSITE" id="PS50846">
    <property type="entry name" value="HMA_2"/>
    <property type="match status" value="1"/>
</dbReference>
<dbReference type="Proteomes" id="UP000485058">
    <property type="component" value="Unassembled WGS sequence"/>
</dbReference>
<feature type="domain" description="HMA" evidence="8">
    <location>
        <begin position="28"/>
        <end position="103"/>
    </location>
</feature>